<comment type="caution">
    <text evidence="2">The sequence shown here is derived from an EMBL/GenBank/DDBJ whole genome shotgun (WGS) entry which is preliminary data.</text>
</comment>
<dbReference type="Proteomes" id="UP000735302">
    <property type="component" value="Unassembled WGS sequence"/>
</dbReference>
<accession>A0AAV4D6X8</accession>
<reference evidence="2 3" key="1">
    <citation type="journal article" date="2021" name="Elife">
        <title>Chloroplast acquisition without the gene transfer in kleptoplastic sea slugs, Plakobranchus ocellatus.</title>
        <authorList>
            <person name="Maeda T."/>
            <person name="Takahashi S."/>
            <person name="Yoshida T."/>
            <person name="Shimamura S."/>
            <person name="Takaki Y."/>
            <person name="Nagai Y."/>
            <person name="Toyoda A."/>
            <person name="Suzuki Y."/>
            <person name="Arimoto A."/>
            <person name="Ishii H."/>
            <person name="Satoh N."/>
            <person name="Nishiyama T."/>
            <person name="Hasebe M."/>
            <person name="Maruyama T."/>
            <person name="Minagawa J."/>
            <person name="Obokata J."/>
            <person name="Shigenobu S."/>
        </authorList>
    </citation>
    <scope>NUCLEOTIDE SEQUENCE [LARGE SCALE GENOMIC DNA]</scope>
</reference>
<evidence type="ECO:0000313" key="2">
    <source>
        <dbReference type="EMBL" id="GFO39706.1"/>
    </source>
</evidence>
<evidence type="ECO:0000256" key="1">
    <source>
        <dbReference type="SAM" id="MobiDB-lite"/>
    </source>
</evidence>
<feature type="region of interest" description="Disordered" evidence="1">
    <location>
        <begin position="34"/>
        <end position="62"/>
    </location>
</feature>
<evidence type="ECO:0000313" key="3">
    <source>
        <dbReference type="Proteomes" id="UP000735302"/>
    </source>
</evidence>
<dbReference type="EMBL" id="BLXT01007506">
    <property type="protein sequence ID" value="GFO39706.1"/>
    <property type="molecule type" value="Genomic_DNA"/>
</dbReference>
<keyword evidence="3" id="KW-1185">Reference proteome</keyword>
<sequence>MTDGGWIGLKYKEVHLGTNDFYWLDETCKLSSRSQKARNSPLQPATALNSPQRPSIARNSPLQPAIARYSPQQTLYLILCYHDPTAAGPQQNICLARQTFCGRNCCGLLRAVVGPGANLALKPVIST</sequence>
<dbReference type="AlphaFoldDB" id="A0AAV4D6X8"/>
<protein>
    <submittedName>
        <fullName evidence="2">Ceruloplasmin</fullName>
    </submittedName>
</protein>
<organism evidence="2 3">
    <name type="scientific">Plakobranchus ocellatus</name>
    <dbReference type="NCBI Taxonomy" id="259542"/>
    <lineage>
        <taxon>Eukaryota</taxon>
        <taxon>Metazoa</taxon>
        <taxon>Spiralia</taxon>
        <taxon>Lophotrochozoa</taxon>
        <taxon>Mollusca</taxon>
        <taxon>Gastropoda</taxon>
        <taxon>Heterobranchia</taxon>
        <taxon>Euthyneura</taxon>
        <taxon>Panpulmonata</taxon>
        <taxon>Sacoglossa</taxon>
        <taxon>Placobranchoidea</taxon>
        <taxon>Plakobranchidae</taxon>
        <taxon>Plakobranchus</taxon>
    </lineage>
</organism>
<proteinExistence type="predicted"/>
<gene>
    <name evidence="2" type="ORF">PoB_006621100</name>
</gene>
<name>A0AAV4D6X8_9GAST</name>